<name>A0ABR4ULP2_9FLAO</name>
<organism evidence="1 2">
    <name type="scientific">Chryseobacterium vrystaatense</name>
    <dbReference type="NCBI Taxonomy" id="307480"/>
    <lineage>
        <taxon>Bacteria</taxon>
        <taxon>Pseudomonadati</taxon>
        <taxon>Bacteroidota</taxon>
        <taxon>Flavobacteriia</taxon>
        <taxon>Flavobacteriales</taxon>
        <taxon>Weeksellaceae</taxon>
        <taxon>Chryseobacterium group</taxon>
        <taxon>Chryseobacterium</taxon>
    </lineage>
</organism>
<dbReference type="Gene3D" id="2.180.10.10">
    <property type="entry name" value="RHS repeat-associated core"/>
    <property type="match status" value="1"/>
</dbReference>
<protein>
    <recommendedName>
        <fullName evidence="3">RHS repeat-associated core domain-containing protein</fullName>
    </recommendedName>
</protein>
<accession>A0ABR4ULP2</accession>
<evidence type="ECO:0008006" key="3">
    <source>
        <dbReference type="Google" id="ProtNLM"/>
    </source>
</evidence>
<evidence type="ECO:0000313" key="2">
    <source>
        <dbReference type="Proteomes" id="UP000028719"/>
    </source>
</evidence>
<dbReference type="Proteomes" id="UP000028719">
    <property type="component" value="Unassembled WGS sequence"/>
</dbReference>
<dbReference type="EMBL" id="JPRI01000005">
    <property type="protein sequence ID" value="KFF25292.1"/>
    <property type="molecule type" value="Genomic_DNA"/>
</dbReference>
<reference evidence="1 2" key="1">
    <citation type="submission" date="2014-07" db="EMBL/GenBank/DDBJ databases">
        <title>Genome of Chryseobacterium vrystaatense LMG 22846.</title>
        <authorList>
            <person name="Pipes S.E."/>
            <person name="Stropko S.J."/>
            <person name="Newman J.D."/>
        </authorList>
    </citation>
    <scope>NUCLEOTIDE SEQUENCE [LARGE SCALE GENOMIC DNA]</scope>
    <source>
        <strain evidence="1 2">LMG 22846</strain>
    </source>
</reference>
<comment type="caution">
    <text evidence="1">The sequence shown here is derived from an EMBL/GenBank/DDBJ whole genome shotgun (WGS) entry which is preliminary data.</text>
</comment>
<evidence type="ECO:0000313" key="1">
    <source>
        <dbReference type="EMBL" id="KFF25292.1"/>
    </source>
</evidence>
<sequence>MQKETGWGDHGARMYKADLGRWGVIDPLAEQMRRHSPYNYAFNNPIGFTDPDGMAPQIQLTSASDNSGMYTPGWTNPNWLGRGVYDSNSYDGIMGPTLGGGGTVRRTKDGTVYTGSEAADAFRALMNPSANSPSPKPNFLQRAGSFIRGIFGGNRGAGITTFLPGATISRTGIQIGEIAFEGYELSTVGSVVKGFASTGAMTLGAVLYPTMIKEPEFNWTRDLPLDVPITTTGDPDSGNLYLYRNMRSVGGVPELGNSLNTLGVRSTDFIRNVNDLDYVFGSSGQGMSVTPGYGNVIPATPLVTQVKLLYLE</sequence>
<dbReference type="InterPro" id="IPR022385">
    <property type="entry name" value="Rhs_assc_core"/>
</dbReference>
<keyword evidence="2" id="KW-1185">Reference proteome</keyword>
<dbReference type="NCBIfam" id="TIGR03696">
    <property type="entry name" value="Rhs_assc_core"/>
    <property type="match status" value="1"/>
</dbReference>
<proteinExistence type="predicted"/>
<gene>
    <name evidence="1" type="ORF">IW16_14845</name>
</gene>